<feature type="binding site" evidence="5">
    <location>
        <position position="16"/>
    </location>
    <ligand>
        <name>S-adenosyl-L-methionine</name>
        <dbReference type="ChEBI" id="CHEBI:59789"/>
    </ligand>
</feature>
<keyword evidence="1 5" id="KW-0489">Methyltransferase</keyword>
<dbReference type="SMART" id="SM00650">
    <property type="entry name" value="rADc"/>
    <property type="match status" value="1"/>
</dbReference>
<evidence type="ECO:0000313" key="8">
    <source>
        <dbReference type="Proteomes" id="UP001501442"/>
    </source>
</evidence>
<feature type="binding site" evidence="5">
    <location>
        <position position="101"/>
    </location>
    <ligand>
        <name>S-adenosyl-L-methionine</name>
        <dbReference type="ChEBI" id="CHEBI:59789"/>
    </ligand>
</feature>
<keyword evidence="2 5" id="KW-0808">Transferase</keyword>
<keyword evidence="3 5" id="KW-0949">S-adenosyl-L-methionine</keyword>
<evidence type="ECO:0000259" key="6">
    <source>
        <dbReference type="SMART" id="SM00650"/>
    </source>
</evidence>
<dbReference type="Gene3D" id="3.40.50.150">
    <property type="entry name" value="Vaccinia Virus protein VP39"/>
    <property type="match status" value="1"/>
</dbReference>
<dbReference type="CDD" id="cd02440">
    <property type="entry name" value="AdoMet_MTases"/>
    <property type="match status" value="1"/>
</dbReference>
<keyword evidence="8" id="KW-1185">Reference proteome</keyword>
<feature type="binding site" evidence="5">
    <location>
        <position position="40"/>
    </location>
    <ligand>
        <name>S-adenosyl-L-methionine</name>
        <dbReference type="ChEBI" id="CHEBI:59789"/>
    </ligand>
</feature>
<dbReference type="InterPro" id="IPR001737">
    <property type="entry name" value="KsgA/Erm"/>
</dbReference>
<accession>A0ABP8U5M1</accession>
<dbReference type="PANTHER" id="PTHR11727:SF7">
    <property type="entry name" value="DIMETHYLADENOSINE TRANSFERASE-RELATED"/>
    <property type="match status" value="1"/>
</dbReference>
<comment type="caution">
    <text evidence="7">The sequence shown here is derived from an EMBL/GenBank/DDBJ whole genome shotgun (WGS) entry which is preliminary data.</text>
</comment>
<dbReference type="InterPro" id="IPR029063">
    <property type="entry name" value="SAM-dependent_MTases_sf"/>
</dbReference>
<sequence length="178" mass="19333">MPASGNSRRAWGWHPLTDEWAARVVADAGVRPGNLVLDIGAGEGALTAHLLDAGARVIAVELHPGRARRLRERFAGARLTVVEADARSLRLPDRPFRVVASPPYGISSALLRTLLAPRSRLVAADLVLQRAVVRRYAEGRSAARVPGRWTVGAGRSLPRRAFRPPPKVDSAVLVVRRR</sequence>
<evidence type="ECO:0000256" key="4">
    <source>
        <dbReference type="ARBA" id="ARBA00022884"/>
    </source>
</evidence>
<dbReference type="InterPro" id="IPR020598">
    <property type="entry name" value="rRNA_Ade_methylase_Trfase_N"/>
</dbReference>
<dbReference type="PROSITE" id="PS51689">
    <property type="entry name" value="SAM_RNA_A_N6_MT"/>
    <property type="match status" value="1"/>
</dbReference>
<evidence type="ECO:0000256" key="1">
    <source>
        <dbReference type="ARBA" id="ARBA00022603"/>
    </source>
</evidence>
<feature type="domain" description="Ribosomal RNA adenine methylase transferase N-terminal" evidence="6">
    <location>
        <begin position="20"/>
        <end position="178"/>
    </location>
</feature>
<comment type="similarity">
    <text evidence="5">Belongs to the class I-like SAM-binding methyltransferase superfamily. rRNA adenine N(6)-methyltransferase family.</text>
</comment>
<evidence type="ECO:0000313" key="7">
    <source>
        <dbReference type="EMBL" id="GAA4624459.1"/>
    </source>
</evidence>
<name>A0ABP8U5M1_9ACTN</name>
<keyword evidence="4 5" id="KW-0694">RNA-binding</keyword>
<gene>
    <name evidence="7" type="primary">erm(37)</name>
    <name evidence="7" type="ORF">GCM10023196_024680</name>
</gene>
<reference evidence="8" key="1">
    <citation type="journal article" date="2019" name="Int. J. Syst. Evol. Microbiol.">
        <title>The Global Catalogue of Microorganisms (GCM) 10K type strain sequencing project: providing services to taxonomists for standard genome sequencing and annotation.</title>
        <authorList>
            <consortium name="The Broad Institute Genomics Platform"/>
            <consortium name="The Broad Institute Genome Sequencing Center for Infectious Disease"/>
            <person name="Wu L."/>
            <person name="Ma J."/>
        </authorList>
    </citation>
    <scope>NUCLEOTIDE SEQUENCE [LARGE SCALE GENOMIC DNA]</scope>
    <source>
        <strain evidence="8">JCM 17939</strain>
    </source>
</reference>
<organism evidence="7 8">
    <name type="scientific">Actinoallomurus vinaceus</name>
    <dbReference type="NCBI Taxonomy" id="1080074"/>
    <lineage>
        <taxon>Bacteria</taxon>
        <taxon>Bacillati</taxon>
        <taxon>Actinomycetota</taxon>
        <taxon>Actinomycetes</taxon>
        <taxon>Streptosporangiales</taxon>
        <taxon>Thermomonosporaceae</taxon>
        <taxon>Actinoallomurus</taxon>
    </lineage>
</organism>
<protein>
    <submittedName>
        <fullName evidence="7">23S rRNA (Adenine(2058)-N(6))-methyltransferase Erm(37)</fullName>
    </submittedName>
</protein>
<feature type="binding site" evidence="5">
    <location>
        <position position="85"/>
    </location>
    <ligand>
        <name>S-adenosyl-L-methionine</name>
        <dbReference type="ChEBI" id="CHEBI:59789"/>
    </ligand>
</feature>
<dbReference type="PANTHER" id="PTHR11727">
    <property type="entry name" value="DIMETHYLADENOSINE TRANSFERASE"/>
    <property type="match status" value="1"/>
</dbReference>
<feature type="binding site" evidence="5">
    <location>
        <position position="14"/>
    </location>
    <ligand>
        <name>S-adenosyl-L-methionine</name>
        <dbReference type="ChEBI" id="CHEBI:59789"/>
    </ligand>
</feature>
<evidence type="ECO:0000256" key="5">
    <source>
        <dbReference type="PROSITE-ProRule" id="PRU01026"/>
    </source>
</evidence>
<dbReference type="RefSeq" id="WP_345430860.1">
    <property type="nucleotide sequence ID" value="NZ_BAABHK010000003.1"/>
</dbReference>
<proteinExistence type="inferred from homology"/>
<feature type="binding site" evidence="5">
    <location>
        <position position="61"/>
    </location>
    <ligand>
        <name>S-adenosyl-L-methionine</name>
        <dbReference type="ChEBI" id="CHEBI:59789"/>
    </ligand>
</feature>
<dbReference type="SUPFAM" id="SSF53335">
    <property type="entry name" value="S-adenosyl-L-methionine-dependent methyltransferases"/>
    <property type="match status" value="1"/>
</dbReference>
<dbReference type="Pfam" id="PF00398">
    <property type="entry name" value="RrnaAD"/>
    <property type="match status" value="1"/>
</dbReference>
<dbReference type="EMBL" id="BAABHK010000003">
    <property type="protein sequence ID" value="GAA4624459.1"/>
    <property type="molecule type" value="Genomic_DNA"/>
</dbReference>
<dbReference type="Proteomes" id="UP001501442">
    <property type="component" value="Unassembled WGS sequence"/>
</dbReference>
<evidence type="ECO:0000256" key="2">
    <source>
        <dbReference type="ARBA" id="ARBA00022679"/>
    </source>
</evidence>
<evidence type="ECO:0000256" key="3">
    <source>
        <dbReference type="ARBA" id="ARBA00022691"/>
    </source>
</evidence>